<accession>A0AB36P5H9</accession>
<evidence type="ECO:0000313" key="5">
    <source>
        <dbReference type="Proteomes" id="UP000184216"/>
    </source>
</evidence>
<feature type="transmembrane region" description="Helical" evidence="1">
    <location>
        <begin position="150"/>
        <end position="176"/>
    </location>
</feature>
<feature type="transmembrane region" description="Helical" evidence="1">
    <location>
        <begin position="248"/>
        <end position="265"/>
    </location>
</feature>
<dbReference type="GO" id="GO:0016747">
    <property type="term" value="F:acyltransferase activity, transferring groups other than amino-acyl groups"/>
    <property type="evidence" value="ECO:0007669"/>
    <property type="project" value="InterPro"/>
</dbReference>
<evidence type="ECO:0000259" key="2">
    <source>
        <dbReference type="Pfam" id="PF01757"/>
    </source>
</evidence>
<dbReference type="Proteomes" id="UP000184216">
    <property type="component" value="Unassembled WGS sequence"/>
</dbReference>
<evidence type="ECO:0000313" key="6">
    <source>
        <dbReference type="Proteomes" id="UP000198431"/>
    </source>
</evidence>
<evidence type="ECO:0000313" key="3">
    <source>
        <dbReference type="EMBL" id="OXB07590.1"/>
    </source>
</evidence>
<protein>
    <submittedName>
        <fullName evidence="4">Fucose 4-O-acetylase</fullName>
    </submittedName>
</protein>
<keyword evidence="5" id="KW-1185">Reference proteome</keyword>
<dbReference type="PANTHER" id="PTHR37312:SF1">
    <property type="entry name" value="MEMBRANE-BOUND ACYLTRANSFERASE YKRP-RELATED"/>
    <property type="match status" value="1"/>
</dbReference>
<feature type="transmembrane region" description="Helical" evidence="1">
    <location>
        <begin position="45"/>
        <end position="66"/>
    </location>
</feature>
<feature type="transmembrane region" description="Helical" evidence="1">
    <location>
        <begin position="309"/>
        <end position="330"/>
    </location>
</feature>
<evidence type="ECO:0000256" key="1">
    <source>
        <dbReference type="SAM" id="Phobius"/>
    </source>
</evidence>
<dbReference type="RefSeq" id="WP_073395851.1">
    <property type="nucleotide sequence ID" value="NZ_FRBX01000004.1"/>
</dbReference>
<reference evidence="4 5" key="2">
    <citation type="submission" date="2016-11" db="EMBL/GenBank/DDBJ databases">
        <authorList>
            <person name="Varghese N."/>
            <person name="Submissions S."/>
        </authorList>
    </citation>
    <scope>NUCLEOTIDE SEQUENCE [LARGE SCALE GENOMIC DNA]</scope>
    <source>
        <strain evidence="4 5">DSM 6368</strain>
    </source>
</reference>
<dbReference type="EMBL" id="FRBX01000004">
    <property type="protein sequence ID" value="SHM73257.1"/>
    <property type="molecule type" value="Genomic_DNA"/>
</dbReference>
<feature type="transmembrane region" description="Helical" evidence="1">
    <location>
        <begin position="124"/>
        <end position="143"/>
    </location>
</feature>
<keyword evidence="1" id="KW-0472">Membrane</keyword>
<dbReference type="InterPro" id="IPR052734">
    <property type="entry name" value="Nod_factor_acetyltransferase"/>
</dbReference>
<feature type="transmembrane region" description="Helical" evidence="1">
    <location>
        <begin position="196"/>
        <end position="217"/>
    </location>
</feature>
<dbReference type="EMBL" id="MUHB01000003">
    <property type="protein sequence ID" value="OXB07590.1"/>
    <property type="molecule type" value="Genomic_DNA"/>
</dbReference>
<dbReference type="PANTHER" id="PTHR37312">
    <property type="entry name" value="MEMBRANE-BOUND ACYLTRANSFERASE YKRP-RELATED"/>
    <property type="match status" value="1"/>
</dbReference>
<feature type="transmembrane region" description="Helical" evidence="1">
    <location>
        <begin position="12"/>
        <end position="33"/>
    </location>
</feature>
<feature type="transmembrane region" description="Helical" evidence="1">
    <location>
        <begin position="86"/>
        <end position="104"/>
    </location>
</feature>
<sequence length="344" mass="40175">MVKKKRNEVLDIAKGIAIILVVFGHCIQFGNGLEFLERGTFFDDWLFKIIYSFHMPLFMMVSGYFYFFTLTKNSFKELIVSRINKILVPIFVWGGLFTVVTIIGKGGESNVINVIISYVKYSILSLWFLWAVFWCSLIVLFVNRFFKDNIFVYILGFIVTFVITDSLNFSVYKFMYPFFVGGYLYSKNKEKIDKKILIVKVEHLLIGLFVLYILLIFNFERSSFIYTSGYTIIGINMINQIYINLFRLFIGLFGSVFILLLINFLIKKYGYRKVYLISKLGKESLGIYIISGYLILILSRFTPDLKLNYLINIVETFAILVLSYFFTILLSQFNVTNKFLFGGR</sequence>
<feature type="domain" description="Acyltransferase 3" evidence="2">
    <location>
        <begin position="10"/>
        <end position="331"/>
    </location>
</feature>
<keyword evidence="1" id="KW-1133">Transmembrane helix</keyword>
<gene>
    <name evidence="3" type="ORF">B0A72_01625</name>
    <name evidence="4" type="ORF">SAMN05444387_3029</name>
</gene>
<name>A0AB36P5H9_9FLAO</name>
<reference evidence="3 6" key="1">
    <citation type="submission" date="2016-11" db="EMBL/GenBank/DDBJ databases">
        <title>Whole genomes of Flavobacteriaceae.</title>
        <authorList>
            <person name="Stine C."/>
            <person name="Li C."/>
            <person name="Tadesse D."/>
        </authorList>
    </citation>
    <scope>NUCLEOTIDE SEQUENCE [LARGE SCALE GENOMIC DNA]</scope>
    <source>
        <strain evidence="3 6">ATCC 19366</strain>
    </source>
</reference>
<proteinExistence type="predicted"/>
<dbReference type="AlphaFoldDB" id="A0AB36P5H9"/>
<dbReference type="Proteomes" id="UP000198431">
    <property type="component" value="Unassembled WGS sequence"/>
</dbReference>
<dbReference type="InterPro" id="IPR002656">
    <property type="entry name" value="Acyl_transf_3_dom"/>
</dbReference>
<feature type="transmembrane region" description="Helical" evidence="1">
    <location>
        <begin position="285"/>
        <end position="303"/>
    </location>
</feature>
<comment type="caution">
    <text evidence="3">The sequence shown here is derived from an EMBL/GenBank/DDBJ whole genome shotgun (WGS) entry which is preliminary data.</text>
</comment>
<organism evidence="3 6">
    <name type="scientific">Flavobacterium pectinovorum</name>
    <dbReference type="NCBI Taxonomy" id="29533"/>
    <lineage>
        <taxon>Bacteria</taxon>
        <taxon>Pseudomonadati</taxon>
        <taxon>Bacteroidota</taxon>
        <taxon>Flavobacteriia</taxon>
        <taxon>Flavobacteriales</taxon>
        <taxon>Flavobacteriaceae</taxon>
        <taxon>Flavobacterium</taxon>
    </lineage>
</organism>
<dbReference type="Pfam" id="PF01757">
    <property type="entry name" value="Acyl_transf_3"/>
    <property type="match status" value="1"/>
</dbReference>
<evidence type="ECO:0000313" key="4">
    <source>
        <dbReference type="EMBL" id="SHM73257.1"/>
    </source>
</evidence>
<keyword evidence="1" id="KW-0812">Transmembrane</keyword>